<comment type="caution">
    <text evidence="2">The sequence shown here is derived from an EMBL/GenBank/DDBJ whole genome shotgun (WGS) entry which is preliminary data.</text>
</comment>
<feature type="compositionally biased region" description="Low complexity" evidence="1">
    <location>
        <begin position="56"/>
        <end position="69"/>
    </location>
</feature>
<accession>A0A7D9LLZ0</accession>
<feature type="compositionally biased region" description="Polar residues" evidence="1">
    <location>
        <begin position="141"/>
        <end position="159"/>
    </location>
</feature>
<feature type="region of interest" description="Disordered" evidence="1">
    <location>
        <begin position="1"/>
        <end position="304"/>
    </location>
</feature>
<dbReference type="EMBL" id="CACRXK020021610">
    <property type="protein sequence ID" value="CAB4036009.1"/>
    <property type="molecule type" value="Genomic_DNA"/>
</dbReference>
<evidence type="ECO:0000313" key="3">
    <source>
        <dbReference type="Proteomes" id="UP001152795"/>
    </source>
</evidence>
<protein>
    <submittedName>
        <fullName evidence="2">Uncharacterized protein</fullName>
    </submittedName>
</protein>
<dbReference type="AlphaFoldDB" id="A0A7D9LLZ0"/>
<gene>
    <name evidence="2" type="ORF">PACLA_8A017574</name>
</gene>
<reference evidence="2" key="1">
    <citation type="submission" date="2020-04" db="EMBL/GenBank/DDBJ databases">
        <authorList>
            <person name="Alioto T."/>
            <person name="Alioto T."/>
            <person name="Gomez Garrido J."/>
        </authorList>
    </citation>
    <scope>NUCLEOTIDE SEQUENCE</scope>
    <source>
        <strain evidence="2">A484AB</strain>
    </source>
</reference>
<feature type="compositionally biased region" description="Low complexity" evidence="1">
    <location>
        <begin position="128"/>
        <end position="140"/>
    </location>
</feature>
<feature type="compositionally biased region" description="Polar residues" evidence="1">
    <location>
        <begin position="175"/>
        <end position="190"/>
    </location>
</feature>
<feature type="compositionally biased region" description="Polar residues" evidence="1">
    <location>
        <begin position="70"/>
        <end position="81"/>
    </location>
</feature>
<keyword evidence="3" id="KW-1185">Reference proteome</keyword>
<organism evidence="2 3">
    <name type="scientific">Paramuricea clavata</name>
    <name type="common">Red gorgonian</name>
    <name type="synonym">Violescent sea-whip</name>
    <dbReference type="NCBI Taxonomy" id="317549"/>
    <lineage>
        <taxon>Eukaryota</taxon>
        <taxon>Metazoa</taxon>
        <taxon>Cnidaria</taxon>
        <taxon>Anthozoa</taxon>
        <taxon>Octocorallia</taxon>
        <taxon>Malacalcyonacea</taxon>
        <taxon>Plexauridae</taxon>
        <taxon>Paramuricea</taxon>
    </lineage>
</organism>
<feature type="compositionally biased region" description="Low complexity" evidence="1">
    <location>
        <begin position="216"/>
        <end position="249"/>
    </location>
</feature>
<feature type="compositionally biased region" description="Polar residues" evidence="1">
    <location>
        <begin position="279"/>
        <end position="289"/>
    </location>
</feature>
<evidence type="ECO:0000313" key="2">
    <source>
        <dbReference type="EMBL" id="CAB4036009.1"/>
    </source>
</evidence>
<feature type="non-terminal residue" evidence="2">
    <location>
        <position position="1"/>
    </location>
</feature>
<proteinExistence type="predicted"/>
<feature type="compositionally biased region" description="Low complexity" evidence="1">
    <location>
        <begin position="82"/>
        <end position="93"/>
    </location>
</feature>
<evidence type="ECO:0000256" key="1">
    <source>
        <dbReference type="SAM" id="MobiDB-lite"/>
    </source>
</evidence>
<name>A0A7D9LLZ0_PARCT</name>
<feature type="compositionally biased region" description="Polar residues" evidence="1">
    <location>
        <begin position="250"/>
        <end position="272"/>
    </location>
</feature>
<sequence>MQGKRNSPVLQERNETGTGRSGPNSPTNQGNIPHLMNTKGTLQGRANSPGYGGLPNGPSNGLPGQPSPQANQQYRLMSSVHSRSASSTPPLSSMVNQPSRPGSAPPPATGPQLSSPMYPPSHAFGVHSSPTTPSGPMPTSNQIGAQRQVQSYMSGQHASLSGPPMQPPTGGALAQNFNATSRSGPNQSVRPSPWQASMAGYRPGGLAGQPTSLTRPQTSLTGPPTSLTGPPTRLTGPPTSFTGPPSSLTRPTNLTGPPSSLTGAPTTLNQPQIRPPSTTPTGQMMGSTGQPLMPPMPQSPSVSQ</sequence>
<dbReference type="Proteomes" id="UP001152795">
    <property type="component" value="Unassembled WGS sequence"/>
</dbReference>
<feature type="compositionally biased region" description="Polar residues" evidence="1">
    <location>
        <begin position="16"/>
        <end position="31"/>
    </location>
</feature>